<gene>
    <name evidence="2" type="ORF">BAHG_00034</name>
</gene>
<sequence>MEGVLHVAFSAGTRSEVDRFYEAAIAAGGRDNGKPGLRPHYHPDYYAAFVLDPDGHNIEVVCHLPE</sequence>
<dbReference type="Pfam" id="PF00903">
    <property type="entry name" value="Glyoxalase"/>
    <property type="match status" value="1"/>
</dbReference>
<dbReference type="PANTHER" id="PTHR35006">
    <property type="entry name" value="GLYOXALASE FAMILY PROTEIN (AFU_ORTHOLOGUE AFUA_5G14830)"/>
    <property type="match status" value="1"/>
</dbReference>
<evidence type="ECO:0000259" key="1">
    <source>
        <dbReference type="PROSITE" id="PS51819"/>
    </source>
</evidence>
<dbReference type="InterPro" id="IPR037523">
    <property type="entry name" value="VOC_core"/>
</dbReference>
<dbReference type="PROSITE" id="PS51819">
    <property type="entry name" value="VOC"/>
    <property type="match status" value="1"/>
</dbReference>
<dbReference type="PANTHER" id="PTHR35006:SF2">
    <property type="entry name" value="GLYOXALASE FAMILY PROTEIN (AFU_ORTHOLOGUE AFUA_5G14830)"/>
    <property type="match status" value="1"/>
</dbReference>
<reference evidence="2 3" key="1">
    <citation type="submission" date="2008-12" db="EMBL/GenBank/DDBJ databases">
        <title>The Genome Sequence of Brucella pinnipedialis B2/94.</title>
        <authorList>
            <consortium name="The Broad Institute Genome Sequencing Platform"/>
            <person name="Ward D."/>
            <person name="Young S.K."/>
            <person name="Kodira C.D."/>
            <person name="Zeng Q."/>
            <person name="Koehrsen M."/>
            <person name="Alvarado L."/>
            <person name="Berlin A."/>
            <person name="Borenstein D."/>
            <person name="Chen Z."/>
            <person name="Engels R."/>
            <person name="Freedman E."/>
            <person name="Gellesch M."/>
            <person name="Goldberg J."/>
            <person name="Griggs A."/>
            <person name="Gujja S."/>
            <person name="Heiman D."/>
            <person name="Hepburn T."/>
            <person name="Howarth C."/>
            <person name="Jen D."/>
            <person name="Larson L."/>
            <person name="Lewis B."/>
            <person name="Mehta T."/>
            <person name="Park D."/>
            <person name="Pearson M."/>
            <person name="Roberts A."/>
            <person name="Saif S."/>
            <person name="Shea T."/>
            <person name="Shenoy N."/>
            <person name="Sisk P."/>
            <person name="Stolte C."/>
            <person name="Sykes S."/>
            <person name="Walk T."/>
            <person name="White J."/>
            <person name="Yandava C."/>
            <person name="Whatmore A.M."/>
            <person name="Perrett L.L."/>
            <person name="O'Callaghan D."/>
            <person name="Nusbaum C."/>
            <person name="Galagan J."/>
            <person name="Birren B."/>
        </authorList>
    </citation>
    <scope>NUCLEOTIDE SEQUENCE [LARGE SCALE GENOMIC DNA]</scope>
    <source>
        <strain evidence="2 3">B2/94</strain>
    </source>
</reference>
<accession>A0ABM9ZH74</accession>
<protein>
    <submittedName>
        <fullName evidence="2">Glyoxalase/bleomycin resistance protein/dioxygenase</fullName>
    </submittedName>
</protein>
<dbReference type="Proteomes" id="UP000004689">
    <property type="component" value="Unassembled WGS sequence"/>
</dbReference>
<evidence type="ECO:0000313" key="3">
    <source>
        <dbReference type="Proteomes" id="UP000004689"/>
    </source>
</evidence>
<dbReference type="InterPro" id="IPR004360">
    <property type="entry name" value="Glyas_Fos-R_dOase_dom"/>
</dbReference>
<dbReference type="InterPro" id="IPR029068">
    <property type="entry name" value="Glyas_Bleomycin-R_OHBP_Dase"/>
</dbReference>
<name>A0ABM9ZH74_BRUPB</name>
<dbReference type="EMBL" id="DS999848">
    <property type="protein sequence ID" value="EEX99105.1"/>
    <property type="molecule type" value="Genomic_DNA"/>
</dbReference>
<keyword evidence="3" id="KW-1185">Reference proteome</keyword>
<dbReference type="SUPFAM" id="SSF54593">
    <property type="entry name" value="Glyoxalase/Bleomycin resistance protein/Dihydroxybiphenyl dioxygenase"/>
    <property type="match status" value="1"/>
</dbReference>
<proteinExistence type="predicted"/>
<evidence type="ECO:0000313" key="2">
    <source>
        <dbReference type="EMBL" id="EEX99105.1"/>
    </source>
</evidence>
<organism evidence="2 3">
    <name type="scientific">Brucella pinnipedialis (strain NCTC 12890 / B2/94 / BCCN 94-73)</name>
    <dbReference type="NCBI Taxonomy" id="520461"/>
    <lineage>
        <taxon>Bacteria</taxon>
        <taxon>Pseudomonadati</taxon>
        <taxon>Pseudomonadota</taxon>
        <taxon>Alphaproteobacteria</taxon>
        <taxon>Hyphomicrobiales</taxon>
        <taxon>Brucellaceae</taxon>
        <taxon>Brucella/Ochrobactrum group</taxon>
        <taxon>Brucella</taxon>
    </lineage>
</organism>
<dbReference type="CDD" id="cd07262">
    <property type="entry name" value="VOC_like"/>
    <property type="match status" value="1"/>
</dbReference>
<dbReference type="Gene3D" id="3.10.180.10">
    <property type="entry name" value="2,3-Dihydroxybiphenyl 1,2-Dioxygenase, domain 1"/>
    <property type="match status" value="1"/>
</dbReference>
<feature type="domain" description="VOC" evidence="1">
    <location>
        <begin position="1"/>
        <end position="63"/>
    </location>
</feature>